<keyword evidence="7" id="KW-0411">Iron-sulfur</keyword>
<sequence length="201" mass="22703">MKLKVLPILSAGSCKFLENWLTLAFLSFNMNSSVLQEHPASGSQNMGQTRSKPEEEDDSAVLVAQEEDFKESKRVRARVNDREVVIFYHDGKYNALDLRCYHAGGPLHLGEIEDIGGQTCVICPWHKYKIALATGEGLYEGSDPQDPKETMWFSKGVKQRIHKVMVRNGGVYVKLSDTRIQCESDYYTSKTFDEDNNMLGS</sequence>
<dbReference type="InterPro" id="IPR036922">
    <property type="entry name" value="Rieske_2Fe-2S_sf"/>
</dbReference>
<keyword evidence="1" id="KW-0597">Phosphoprotein</keyword>
<dbReference type="PANTHER" id="PTHR21496">
    <property type="entry name" value="FERREDOXIN-RELATED"/>
    <property type="match status" value="1"/>
</dbReference>
<evidence type="ECO:0000256" key="2">
    <source>
        <dbReference type="ARBA" id="ARBA00022714"/>
    </source>
</evidence>
<accession>A0A8C5LYN6</accession>
<evidence type="ECO:0000256" key="3">
    <source>
        <dbReference type="ARBA" id="ARBA00022723"/>
    </source>
</evidence>
<dbReference type="Gene3D" id="2.102.10.10">
    <property type="entry name" value="Rieske [2Fe-2S] iron-sulphur domain"/>
    <property type="match status" value="1"/>
</dbReference>
<keyword evidence="5" id="KW-0007">Acetylation</keyword>
<gene>
    <name evidence="12" type="primary">RFESD</name>
</gene>
<dbReference type="Proteomes" id="UP000694569">
    <property type="component" value="Unplaced"/>
</dbReference>
<dbReference type="Pfam" id="PF22543">
    <property type="entry name" value="Rieske_4"/>
    <property type="match status" value="1"/>
</dbReference>
<evidence type="ECO:0000256" key="5">
    <source>
        <dbReference type="ARBA" id="ARBA00022990"/>
    </source>
</evidence>
<dbReference type="InterPro" id="IPR017941">
    <property type="entry name" value="Rieske_2Fe-2S"/>
</dbReference>
<keyword evidence="13" id="KW-1185">Reference proteome</keyword>
<dbReference type="CDD" id="cd03467">
    <property type="entry name" value="Rieske"/>
    <property type="match status" value="1"/>
</dbReference>
<evidence type="ECO:0000256" key="8">
    <source>
        <dbReference type="ARBA" id="ARBA00034078"/>
    </source>
</evidence>
<evidence type="ECO:0000313" key="13">
    <source>
        <dbReference type="Proteomes" id="UP000694569"/>
    </source>
</evidence>
<evidence type="ECO:0000256" key="6">
    <source>
        <dbReference type="ARBA" id="ARBA00023004"/>
    </source>
</evidence>
<dbReference type="Ensembl" id="ENSLLET00000007281.1">
    <property type="protein sequence ID" value="ENSLLEP00000006993.1"/>
    <property type="gene ID" value="ENSLLEG00000004424.1"/>
</dbReference>
<comment type="cofactor">
    <cofactor evidence="8">
        <name>[2Fe-2S] cluster</name>
        <dbReference type="ChEBI" id="CHEBI:190135"/>
    </cofactor>
</comment>
<dbReference type="InterPro" id="IPR054716">
    <property type="entry name" value="Sol_Rieske_ferrdox_dom"/>
</dbReference>
<dbReference type="FunFam" id="2.102.10.10:FF:000009">
    <property type="entry name" value="Rieske Fe-S domain containing"/>
    <property type="match status" value="1"/>
</dbReference>
<evidence type="ECO:0000256" key="10">
    <source>
        <dbReference type="SAM" id="MobiDB-lite"/>
    </source>
</evidence>
<evidence type="ECO:0000259" key="11">
    <source>
        <dbReference type="PROSITE" id="PS51296"/>
    </source>
</evidence>
<dbReference type="OrthoDB" id="426882at2759"/>
<dbReference type="GeneTree" id="ENSGT00390000018225"/>
<dbReference type="AlphaFoldDB" id="A0A8C5LYN6"/>
<reference evidence="12" key="2">
    <citation type="submission" date="2025-09" db="UniProtKB">
        <authorList>
            <consortium name="Ensembl"/>
        </authorList>
    </citation>
    <scope>IDENTIFICATION</scope>
</reference>
<keyword evidence="2" id="KW-0001">2Fe-2S</keyword>
<keyword evidence="4" id="KW-0677">Repeat</keyword>
<evidence type="ECO:0000256" key="1">
    <source>
        <dbReference type="ARBA" id="ARBA00022553"/>
    </source>
</evidence>
<dbReference type="PANTHER" id="PTHR21496:SF0">
    <property type="entry name" value="RIESKE DOMAIN-CONTAINING PROTEIN"/>
    <property type="match status" value="1"/>
</dbReference>
<dbReference type="GO" id="GO:0046872">
    <property type="term" value="F:metal ion binding"/>
    <property type="evidence" value="ECO:0007669"/>
    <property type="project" value="UniProtKB-KW"/>
</dbReference>
<feature type="compositionally biased region" description="Polar residues" evidence="10">
    <location>
        <begin position="37"/>
        <end position="50"/>
    </location>
</feature>
<organism evidence="12 13">
    <name type="scientific">Leptobrachium leishanense</name>
    <name type="common">Leishan spiny toad</name>
    <dbReference type="NCBI Taxonomy" id="445787"/>
    <lineage>
        <taxon>Eukaryota</taxon>
        <taxon>Metazoa</taxon>
        <taxon>Chordata</taxon>
        <taxon>Craniata</taxon>
        <taxon>Vertebrata</taxon>
        <taxon>Euteleostomi</taxon>
        <taxon>Amphibia</taxon>
        <taxon>Batrachia</taxon>
        <taxon>Anura</taxon>
        <taxon>Pelobatoidea</taxon>
        <taxon>Megophryidae</taxon>
        <taxon>Leptobrachium</taxon>
    </lineage>
</organism>
<dbReference type="SUPFAM" id="SSF50022">
    <property type="entry name" value="ISP domain"/>
    <property type="match status" value="1"/>
</dbReference>
<feature type="domain" description="Rieske" evidence="11">
    <location>
        <begin position="61"/>
        <end position="173"/>
    </location>
</feature>
<keyword evidence="3" id="KW-0479">Metal-binding</keyword>
<proteinExistence type="predicted"/>
<keyword evidence="6" id="KW-0408">Iron</keyword>
<protein>
    <recommendedName>
        <fullName evidence="9 11">Rieske domain-containing protein</fullName>
    </recommendedName>
</protein>
<dbReference type="GO" id="GO:0051537">
    <property type="term" value="F:2 iron, 2 sulfur cluster binding"/>
    <property type="evidence" value="ECO:0007669"/>
    <property type="project" value="UniProtKB-KW"/>
</dbReference>
<evidence type="ECO:0000256" key="4">
    <source>
        <dbReference type="ARBA" id="ARBA00022737"/>
    </source>
</evidence>
<evidence type="ECO:0000313" key="12">
    <source>
        <dbReference type="Ensembl" id="ENSLLEP00000006993.1"/>
    </source>
</evidence>
<feature type="region of interest" description="Disordered" evidence="10">
    <location>
        <begin position="37"/>
        <end position="57"/>
    </location>
</feature>
<reference evidence="12" key="1">
    <citation type="submission" date="2025-08" db="UniProtKB">
        <authorList>
            <consortium name="Ensembl"/>
        </authorList>
    </citation>
    <scope>IDENTIFICATION</scope>
</reference>
<evidence type="ECO:0000256" key="9">
    <source>
        <dbReference type="ARBA" id="ARBA00071952"/>
    </source>
</evidence>
<dbReference type="PROSITE" id="PS51296">
    <property type="entry name" value="RIESKE"/>
    <property type="match status" value="1"/>
</dbReference>
<evidence type="ECO:0000256" key="7">
    <source>
        <dbReference type="ARBA" id="ARBA00023014"/>
    </source>
</evidence>
<name>A0A8C5LYN6_9ANUR</name>